<dbReference type="Proteomes" id="UP001527882">
    <property type="component" value="Unassembled WGS sequence"/>
</dbReference>
<keyword evidence="2" id="KW-1185">Reference proteome</keyword>
<organism evidence="1 2">
    <name type="scientific">Paenibacillus gyeongsangnamensis</name>
    <dbReference type="NCBI Taxonomy" id="3388067"/>
    <lineage>
        <taxon>Bacteria</taxon>
        <taxon>Bacillati</taxon>
        <taxon>Bacillota</taxon>
        <taxon>Bacilli</taxon>
        <taxon>Bacillales</taxon>
        <taxon>Paenibacillaceae</taxon>
        <taxon>Paenibacillus</taxon>
    </lineage>
</organism>
<dbReference type="EMBL" id="JAQAGZ010000027">
    <property type="protein sequence ID" value="MCZ8516841.1"/>
    <property type="molecule type" value="Genomic_DNA"/>
</dbReference>
<dbReference type="RefSeq" id="WP_269885374.1">
    <property type="nucleotide sequence ID" value="NZ_JAQAGZ010000027.1"/>
</dbReference>
<comment type="caution">
    <text evidence="1">The sequence shown here is derived from an EMBL/GenBank/DDBJ whole genome shotgun (WGS) entry which is preliminary data.</text>
</comment>
<protein>
    <submittedName>
        <fullName evidence="1">Uncharacterized protein</fullName>
    </submittedName>
</protein>
<reference evidence="1 2" key="1">
    <citation type="submission" date="2022-12" db="EMBL/GenBank/DDBJ databases">
        <title>Draft genome sequence of Paenibacillus sp. dW9.</title>
        <authorList>
            <person name="Choi E.-W."/>
            <person name="Kim D.-U."/>
        </authorList>
    </citation>
    <scope>NUCLEOTIDE SEQUENCE [LARGE SCALE GENOMIC DNA]</scope>
    <source>
        <strain evidence="2">dW9</strain>
    </source>
</reference>
<proteinExistence type="predicted"/>
<evidence type="ECO:0000313" key="2">
    <source>
        <dbReference type="Proteomes" id="UP001527882"/>
    </source>
</evidence>
<evidence type="ECO:0000313" key="1">
    <source>
        <dbReference type="EMBL" id="MCZ8516841.1"/>
    </source>
</evidence>
<gene>
    <name evidence="1" type="ORF">O9H85_31655</name>
</gene>
<name>A0ABT4QIY2_9BACL</name>
<accession>A0ABT4QIY2</accession>
<sequence>MKFSPGDEVVVVADPLNYGLPLDSHAVLLKVDLNPMDIRRYYIRIPLKREEYWVTETSIGLASEVNAKQADKALREHSINVSLDDIKIDYYN</sequence>